<organism evidence="1 2">
    <name type="scientific">Sediminibacterium roseum</name>
    <dbReference type="NCBI Taxonomy" id="1978412"/>
    <lineage>
        <taxon>Bacteria</taxon>
        <taxon>Pseudomonadati</taxon>
        <taxon>Bacteroidota</taxon>
        <taxon>Chitinophagia</taxon>
        <taxon>Chitinophagales</taxon>
        <taxon>Chitinophagaceae</taxon>
        <taxon>Sediminibacterium</taxon>
    </lineage>
</organism>
<dbReference type="RefSeq" id="WP_161817836.1">
    <property type="nucleotide sequence ID" value="NZ_JAACJS010000011.1"/>
</dbReference>
<dbReference type="Proteomes" id="UP000753802">
    <property type="component" value="Unassembled WGS sequence"/>
</dbReference>
<evidence type="ECO:0000313" key="2">
    <source>
        <dbReference type="Proteomes" id="UP000753802"/>
    </source>
</evidence>
<evidence type="ECO:0000313" key="1">
    <source>
        <dbReference type="EMBL" id="NCI49521.1"/>
    </source>
</evidence>
<reference evidence="1 2" key="1">
    <citation type="submission" date="2020-01" db="EMBL/GenBank/DDBJ databases">
        <title>Genome analysis.</title>
        <authorList>
            <person name="Wu S."/>
            <person name="Wang G."/>
        </authorList>
    </citation>
    <scope>NUCLEOTIDE SEQUENCE [LARGE SCALE GENOMIC DNA]</scope>
    <source>
        <strain evidence="1 2">SYL130</strain>
    </source>
</reference>
<sequence>MESHYEFNDESFERAFAGGSFPASIFNHEAHVRLAWLHVIKYGVDQAVENVNTQLLAFVTQLGAAEKYNKTLTTAAVKAVHHFVCRSGSKSFTGFIAEFPRLVTGFKALMAAHYDIDIFNSPLAKKEYIAPQLLPFD</sequence>
<proteinExistence type="predicted"/>
<dbReference type="EMBL" id="JAACJS010000011">
    <property type="protein sequence ID" value="NCI49521.1"/>
    <property type="molecule type" value="Genomic_DNA"/>
</dbReference>
<protein>
    <submittedName>
        <fullName evidence="1">Uncharacterized protein</fullName>
    </submittedName>
</protein>
<comment type="caution">
    <text evidence="1">The sequence shown here is derived from an EMBL/GenBank/DDBJ whole genome shotgun (WGS) entry which is preliminary data.</text>
</comment>
<keyword evidence="2" id="KW-1185">Reference proteome</keyword>
<accession>A0ABW9ZXD5</accession>
<gene>
    <name evidence="1" type="ORF">GWC95_06275</name>
</gene>
<name>A0ABW9ZXD5_9BACT</name>